<dbReference type="EMBL" id="LAZR01003546">
    <property type="protein sequence ID" value="KKN17195.1"/>
    <property type="molecule type" value="Genomic_DNA"/>
</dbReference>
<comment type="caution">
    <text evidence="2">The sequence shown here is derived from an EMBL/GenBank/DDBJ whole genome shotgun (WGS) entry which is preliminary data.</text>
</comment>
<organism evidence="2">
    <name type="scientific">marine sediment metagenome</name>
    <dbReference type="NCBI Taxonomy" id="412755"/>
    <lineage>
        <taxon>unclassified sequences</taxon>
        <taxon>metagenomes</taxon>
        <taxon>ecological metagenomes</taxon>
    </lineage>
</organism>
<dbReference type="SUPFAM" id="SSF46946">
    <property type="entry name" value="S13-like H2TH domain"/>
    <property type="match status" value="1"/>
</dbReference>
<reference evidence="2" key="1">
    <citation type="journal article" date="2015" name="Nature">
        <title>Complex archaea that bridge the gap between prokaryotes and eukaryotes.</title>
        <authorList>
            <person name="Spang A."/>
            <person name="Saw J.H."/>
            <person name="Jorgensen S.L."/>
            <person name="Zaremba-Niedzwiedzka K."/>
            <person name="Martijn J."/>
            <person name="Lind A.E."/>
            <person name="van Eijk R."/>
            <person name="Schleper C."/>
            <person name="Guy L."/>
            <person name="Ettema T.J."/>
        </authorList>
    </citation>
    <scope>NUCLEOTIDE SEQUENCE</scope>
</reference>
<dbReference type="AlphaFoldDB" id="A0A0F9NCH1"/>
<evidence type="ECO:0000259" key="1">
    <source>
        <dbReference type="Pfam" id="PF22525"/>
    </source>
</evidence>
<name>A0A0F9NCH1_9ZZZZ</name>
<feature type="domain" description="Integration host factor-like helix-two turn-helix" evidence="1">
    <location>
        <begin position="32"/>
        <end position="100"/>
    </location>
</feature>
<dbReference type="InterPro" id="IPR010979">
    <property type="entry name" value="Ribosomal_uS13-like_H2TH"/>
</dbReference>
<dbReference type="InterPro" id="IPR047806">
    <property type="entry name" value="IHF_actinobact"/>
</dbReference>
<accession>A0A0F9NCH1</accession>
<protein>
    <recommendedName>
        <fullName evidence="1">Integration host factor-like helix-two turn-helix domain-containing protein</fullName>
    </recommendedName>
</protein>
<dbReference type="InterPro" id="IPR055201">
    <property type="entry name" value="IHF-like_H2TH"/>
</dbReference>
<evidence type="ECO:0000313" key="2">
    <source>
        <dbReference type="EMBL" id="KKN17195.1"/>
    </source>
</evidence>
<dbReference type="NCBIfam" id="NF041260">
    <property type="entry name" value="actino_IHF"/>
    <property type="match status" value="1"/>
</dbReference>
<dbReference type="GO" id="GO:0003676">
    <property type="term" value="F:nucleic acid binding"/>
    <property type="evidence" value="ECO:0007669"/>
    <property type="project" value="InterPro"/>
</dbReference>
<dbReference type="Pfam" id="PF22525">
    <property type="entry name" value="H2TH_5"/>
    <property type="match status" value="1"/>
</dbReference>
<sequence>MALPQLTDEERRAALQKAVETRQKRAQVKKQIKAGQLSLSQVLDSTDDPIIAKMKTMALLKSLPGVGKVRAEKLMEKIGIDQSRRIQGLGSKQRESLLQELQ</sequence>
<proteinExistence type="predicted"/>
<dbReference type="Gene3D" id="1.10.8.50">
    <property type="match status" value="1"/>
</dbReference>
<gene>
    <name evidence="2" type="ORF">LCGC14_0968250</name>
</gene>